<accession>A0A644ZMF8</accession>
<dbReference type="GO" id="GO:0000976">
    <property type="term" value="F:transcription cis-regulatory region binding"/>
    <property type="evidence" value="ECO:0007669"/>
    <property type="project" value="TreeGrafter"/>
</dbReference>
<feature type="domain" description="HTH lysR-type" evidence="5">
    <location>
        <begin position="1"/>
        <end position="58"/>
    </location>
</feature>
<keyword evidence="2" id="KW-0805">Transcription regulation</keyword>
<keyword evidence="3" id="KW-0238">DNA-binding</keyword>
<evidence type="ECO:0000256" key="3">
    <source>
        <dbReference type="ARBA" id="ARBA00023125"/>
    </source>
</evidence>
<dbReference type="Pfam" id="PF03466">
    <property type="entry name" value="LysR_substrate"/>
    <property type="match status" value="1"/>
</dbReference>
<dbReference type="InterPro" id="IPR005119">
    <property type="entry name" value="LysR_subst-bd"/>
</dbReference>
<dbReference type="PRINTS" id="PR00039">
    <property type="entry name" value="HTHLYSR"/>
</dbReference>
<dbReference type="InterPro" id="IPR000847">
    <property type="entry name" value="LysR_HTH_N"/>
</dbReference>
<dbReference type="InterPro" id="IPR036390">
    <property type="entry name" value="WH_DNA-bd_sf"/>
</dbReference>
<evidence type="ECO:0000259" key="5">
    <source>
        <dbReference type="PROSITE" id="PS50931"/>
    </source>
</evidence>
<dbReference type="Gene3D" id="3.40.190.10">
    <property type="entry name" value="Periplasmic binding protein-like II"/>
    <property type="match status" value="2"/>
</dbReference>
<dbReference type="SUPFAM" id="SSF53850">
    <property type="entry name" value="Periplasmic binding protein-like II"/>
    <property type="match status" value="1"/>
</dbReference>
<dbReference type="Pfam" id="PF00126">
    <property type="entry name" value="HTH_1"/>
    <property type="match status" value="1"/>
</dbReference>
<dbReference type="FunFam" id="1.10.10.10:FF:000001">
    <property type="entry name" value="LysR family transcriptional regulator"/>
    <property type="match status" value="1"/>
</dbReference>
<dbReference type="SUPFAM" id="SSF46785">
    <property type="entry name" value="Winged helix' DNA-binding domain"/>
    <property type="match status" value="1"/>
</dbReference>
<gene>
    <name evidence="6" type="primary">argP_6</name>
    <name evidence="6" type="ORF">SDC9_86529</name>
</gene>
<proteinExistence type="inferred from homology"/>
<evidence type="ECO:0000256" key="2">
    <source>
        <dbReference type="ARBA" id="ARBA00023015"/>
    </source>
</evidence>
<organism evidence="6">
    <name type="scientific">bioreactor metagenome</name>
    <dbReference type="NCBI Taxonomy" id="1076179"/>
    <lineage>
        <taxon>unclassified sequences</taxon>
        <taxon>metagenomes</taxon>
        <taxon>ecological metagenomes</taxon>
    </lineage>
</organism>
<evidence type="ECO:0000256" key="4">
    <source>
        <dbReference type="ARBA" id="ARBA00023163"/>
    </source>
</evidence>
<keyword evidence="4" id="KW-0804">Transcription</keyword>
<evidence type="ECO:0000313" key="6">
    <source>
        <dbReference type="EMBL" id="MPM39893.1"/>
    </source>
</evidence>
<sequence>MDFRQLESLVEILEKGSISGAAASLGISQPAVSKHIARLEKEMGIKIFVRGQKCSKLTVEGEILYNFAKKVVSSLNDIKREVSNASAEVAGTVTISASSIPGDFVLPSMLVEFRKEYPSIDVEVYISDSREAIEKLVTKEVDLAVTGFSRNTSGLESYPLCEDELVLIVPPNHPLALRKSITMKDIEALDIVGRVPGSATRRLWQDAFKEYYGEEKELGLSFGHVSAVVNAVESGAEAGIVSKLAVEKNPRLAKIPFSPALKRSFYITYGTVSTRAMELLIEFLSERIKKTQEV</sequence>
<dbReference type="GO" id="GO:0003700">
    <property type="term" value="F:DNA-binding transcription factor activity"/>
    <property type="evidence" value="ECO:0007669"/>
    <property type="project" value="InterPro"/>
</dbReference>
<dbReference type="AlphaFoldDB" id="A0A644ZMF8"/>
<dbReference type="Gene3D" id="1.10.10.10">
    <property type="entry name" value="Winged helix-like DNA-binding domain superfamily/Winged helix DNA-binding domain"/>
    <property type="match status" value="1"/>
</dbReference>
<dbReference type="PROSITE" id="PS50931">
    <property type="entry name" value="HTH_LYSR"/>
    <property type="match status" value="1"/>
</dbReference>
<dbReference type="EMBL" id="VSSQ01008803">
    <property type="protein sequence ID" value="MPM39893.1"/>
    <property type="molecule type" value="Genomic_DNA"/>
</dbReference>
<reference evidence="6" key="1">
    <citation type="submission" date="2019-08" db="EMBL/GenBank/DDBJ databases">
        <authorList>
            <person name="Kucharzyk K."/>
            <person name="Murdoch R.W."/>
            <person name="Higgins S."/>
            <person name="Loffler F."/>
        </authorList>
    </citation>
    <scope>NUCLEOTIDE SEQUENCE</scope>
</reference>
<comment type="caution">
    <text evidence="6">The sequence shown here is derived from an EMBL/GenBank/DDBJ whole genome shotgun (WGS) entry which is preliminary data.</text>
</comment>
<dbReference type="PANTHER" id="PTHR30126">
    <property type="entry name" value="HTH-TYPE TRANSCRIPTIONAL REGULATOR"/>
    <property type="match status" value="1"/>
</dbReference>
<protein>
    <submittedName>
        <fullName evidence="6">HTH-type transcriptional regulator ArgP</fullName>
    </submittedName>
</protein>
<name>A0A644ZMF8_9ZZZZ</name>
<dbReference type="PANTHER" id="PTHR30126:SF40">
    <property type="entry name" value="HTH-TYPE TRANSCRIPTIONAL REGULATOR GLTR"/>
    <property type="match status" value="1"/>
</dbReference>
<evidence type="ECO:0000256" key="1">
    <source>
        <dbReference type="ARBA" id="ARBA00009437"/>
    </source>
</evidence>
<dbReference type="InterPro" id="IPR036388">
    <property type="entry name" value="WH-like_DNA-bd_sf"/>
</dbReference>
<comment type="similarity">
    <text evidence="1">Belongs to the LysR transcriptional regulatory family.</text>
</comment>